<sequence length="51" mass="5753">MLVPGLFMAWVLGGTRAAVRRSKRQNLTLDGLPLNYEDAEYMLVYPPMPPC</sequence>
<comment type="caution">
    <text evidence="2">The sequence shown here is derived from an EMBL/GenBank/DDBJ whole genome shotgun (WGS) entry which is preliminary data.</text>
</comment>
<feature type="signal peptide" evidence="1">
    <location>
        <begin position="1"/>
        <end position="17"/>
    </location>
</feature>
<dbReference type="AlphaFoldDB" id="A0A0W0G199"/>
<evidence type="ECO:0000256" key="1">
    <source>
        <dbReference type="SAM" id="SignalP"/>
    </source>
</evidence>
<evidence type="ECO:0000313" key="2">
    <source>
        <dbReference type="EMBL" id="KTB42353.1"/>
    </source>
</evidence>
<evidence type="ECO:0000313" key="3">
    <source>
        <dbReference type="Proteomes" id="UP000054988"/>
    </source>
</evidence>
<dbReference type="Proteomes" id="UP000054988">
    <property type="component" value="Unassembled WGS sequence"/>
</dbReference>
<protein>
    <submittedName>
        <fullName evidence="2">Uncharacterized protein</fullName>
    </submittedName>
</protein>
<name>A0A0W0G199_MONRR</name>
<reference evidence="2 3" key="1">
    <citation type="submission" date="2015-12" db="EMBL/GenBank/DDBJ databases">
        <title>Draft genome sequence of Moniliophthora roreri, the causal agent of frosty pod rot of cacao.</title>
        <authorList>
            <person name="Aime M.C."/>
            <person name="Diaz-Valderrama J.R."/>
            <person name="Kijpornyongpan T."/>
            <person name="Phillips-Mora W."/>
        </authorList>
    </citation>
    <scope>NUCLEOTIDE SEQUENCE [LARGE SCALE GENOMIC DNA]</scope>
    <source>
        <strain evidence="2 3">MCA 2952</strain>
    </source>
</reference>
<organism evidence="2 3">
    <name type="scientific">Moniliophthora roreri</name>
    <name type="common">Frosty pod rot fungus</name>
    <name type="synonym">Monilia roreri</name>
    <dbReference type="NCBI Taxonomy" id="221103"/>
    <lineage>
        <taxon>Eukaryota</taxon>
        <taxon>Fungi</taxon>
        <taxon>Dikarya</taxon>
        <taxon>Basidiomycota</taxon>
        <taxon>Agaricomycotina</taxon>
        <taxon>Agaricomycetes</taxon>
        <taxon>Agaricomycetidae</taxon>
        <taxon>Agaricales</taxon>
        <taxon>Marasmiineae</taxon>
        <taxon>Marasmiaceae</taxon>
        <taxon>Moniliophthora</taxon>
    </lineage>
</organism>
<proteinExistence type="predicted"/>
<gene>
    <name evidence="2" type="ORF">WG66_5080</name>
</gene>
<dbReference type="EMBL" id="LATX01001343">
    <property type="protein sequence ID" value="KTB42353.1"/>
    <property type="molecule type" value="Genomic_DNA"/>
</dbReference>
<feature type="chain" id="PRO_5006902280" evidence="1">
    <location>
        <begin position="18"/>
        <end position="51"/>
    </location>
</feature>
<accession>A0A0W0G199</accession>
<keyword evidence="1" id="KW-0732">Signal</keyword>